<evidence type="ECO:0000313" key="5">
    <source>
        <dbReference type="Proteomes" id="UP000199541"/>
    </source>
</evidence>
<reference evidence="4 5" key="2">
    <citation type="submission" date="2016-10" db="EMBL/GenBank/DDBJ databases">
        <authorList>
            <person name="Varghese N."/>
            <person name="Submissions S."/>
        </authorList>
    </citation>
    <scope>NUCLEOTIDE SEQUENCE [LARGE SCALE GENOMIC DNA]</scope>
    <source>
        <strain evidence="4 5">DSM 24802</strain>
    </source>
</reference>
<dbReference type="AlphaFoldDB" id="A0AAN4URL8"/>
<sequence>MIWTRLHGGMGNQLFQYAAGRALAARLGAELAIDERALAVKGNRPCRRHFAWTGRTDAPLPPAKHEGLLRYGLWRLAGRNPRFQRERGLGYNPAFESWGDGTYLHGYWQSERYFAPIAKTLRRELEMLTPPSPRNAEMAARIAACDTAVSLHVRRGDYLAHAAHATCTEAYYRAALARVARAAGVHPTVFVFSDDPDWAKANLPLPYDKVVIDFNGPEADYEDLRLMSLCRHNVIANSSFSWWAAWLNRNPQKVVAGPVAWFGDPKLSNPDILPERWLRVAG</sequence>
<dbReference type="GO" id="GO:0016020">
    <property type="term" value="C:membrane"/>
    <property type="evidence" value="ECO:0007669"/>
    <property type="project" value="InterPro"/>
</dbReference>
<name>A0AAN4URL8_9RHOB</name>
<keyword evidence="1" id="KW-0328">Glycosyltransferase</keyword>
<dbReference type="PANTHER" id="PTHR11927:SF9">
    <property type="entry name" value="L-FUCOSYLTRANSFERASE"/>
    <property type="match status" value="1"/>
</dbReference>
<evidence type="ECO:0000256" key="2">
    <source>
        <dbReference type="ARBA" id="ARBA00022679"/>
    </source>
</evidence>
<organism evidence="3 6">
    <name type="scientific">Allgaiera indica</name>
    <dbReference type="NCBI Taxonomy" id="765699"/>
    <lineage>
        <taxon>Bacteria</taxon>
        <taxon>Pseudomonadati</taxon>
        <taxon>Pseudomonadota</taxon>
        <taxon>Alphaproteobacteria</taxon>
        <taxon>Rhodobacterales</taxon>
        <taxon>Paracoccaceae</taxon>
        <taxon>Allgaiera</taxon>
    </lineage>
</organism>
<protein>
    <submittedName>
        <fullName evidence="3">Alpha-1,2-fucosyltransferase</fullName>
    </submittedName>
    <submittedName>
        <fullName evidence="4">Glycosyl transferase family 11</fullName>
    </submittedName>
</protein>
<keyword evidence="2 4" id="KW-0808">Transferase</keyword>
<comment type="caution">
    <text evidence="3">The sequence shown here is derived from an EMBL/GenBank/DDBJ whole genome shotgun (WGS) entry which is preliminary data.</text>
</comment>
<evidence type="ECO:0000313" key="6">
    <source>
        <dbReference type="Proteomes" id="UP000634647"/>
    </source>
</evidence>
<dbReference type="CDD" id="cd11301">
    <property type="entry name" value="Fut1_Fut2_like"/>
    <property type="match status" value="1"/>
</dbReference>
<gene>
    <name evidence="3" type="ORF">GCM10008024_19530</name>
    <name evidence="4" type="ORF">SAMN05444006_1099</name>
</gene>
<dbReference type="GO" id="GO:0008107">
    <property type="term" value="F:galactoside 2-alpha-L-fucosyltransferase activity"/>
    <property type="evidence" value="ECO:0007669"/>
    <property type="project" value="InterPro"/>
</dbReference>
<accession>A0AAN4URL8</accession>
<dbReference type="EMBL" id="FNOB01000009">
    <property type="protein sequence ID" value="SDX02098.1"/>
    <property type="molecule type" value="Genomic_DNA"/>
</dbReference>
<dbReference type="RefSeq" id="WP_035845146.1">
    <property type="nucleotide sequence ID" value="NZ_BNAB01000008.1"/>
</dbReference>
<dbReference type="PANTHER" id="PTHR11927">
    <property type="entry name" value="GALACTOSIDE 2-L-FUCOSYLTRANSFERASE"/>
    <property type="match status" value="1"/>
</dbReference>
<dbReference type="InterPro" id="IPR002516">
    <property type="entry name" value="Glyco_trans_11"/>
</dbReference>
<reference evidence="3" key="3">
    <citation type="submission" date="2023-06" db="EMBL/GenBank/DDBJ databases">
        <authorList>
            <person name="Sun Q."/>
            <person name="Zhou Y."/>
        </authorList>
    </citation>
    <scope>NUCLEOTIDE SEQUENCE</scope>
    <source>
        <strain evidence="3">CGMCC 1.10859</strain>
    </source>
</reference>
<dbReference type="EMBL" id="BNAB01000008">
    <property type="protein sequence ID" value="GHE01936.1"/>
    <property type="molecule type" value="Genomic_DNA"/>
</dbReference>
<reference evidence="3" key="1">
    <citation type="journal article" date="2014" name="Int. J. Syst. Evol. Microbiol.">
        <title>Complete genome sequence of Corynebacterium casei LMG S-19264T (=DSM 44701T), isolated from a smear-ripened cheese.</title>
        <authorList>
            <consortium name="US DOE Joint Genome Institute (JGI-PGF)"/>
            <person name="Walter F."/>
            <person name="Albersmeier A."/>
            <person name="Kalinowski J."/>
            <person name="Ruckert C."/>
        </authorList>
    </citation>
    <scope>NUCLEOTIDE SEQUENCE</scope>
    <source>
        <strain evidence="3">CGMCC 1.10859</strain>
    </source>
</reference>
<dbReference type="Proteomes" id="UP000634647">
    <property type="component" value="Unassembled WGS sequence"/>
</dbReference>
<keyword evidence="5" id="KW-1185">Reference proteome</keyword>
<dbReference type="Proteomes" id="UP000199541">
    <property type="component" value="Unassembled WGS sequence"/>
</dbReference>
<proteinExistence type="predicted"/>
<dbReference type="Pfam" id="PF01531">
    <property type="entry name" value="Glyco_transf_11"/>
    <property type="match status" value="1"/>
</dbReference>
<evidence type="ECO:0000256" key="1">
    <source>
        <dbReference type="ARBA" id="ARBA00022676"/>
    </source>
</evidence>
<evidence type="ECO:0000313" key="3">
    <source>
        <dbReference type="EMBL" id="GHE01936.1"/>
    </source>
</evidence>
<dbReference type="GO" id="GO:0005975">
    <property type="term" value="P:carbohydrate metabolic process"/>
    <property type="evidence" value="ECO:0007669"/>
    <property type="project" value="InterPro"/>
</dbReference>
<evidence type="ECO:0000313" key="4">
    <source>
        <dbReference type="EMBL" id="SDX02098.1"/>
    </source>
</evidence>